<feature type="region of interest" description="Disordered" evidence="1">
    <location>
        <begin position="68"/>
        <end position="99"/>
    </location>
</feature>
<evidence type="ECO:0000256" key="1">
    <source>
        <dbReference type="SAM" id="MobiDB-lite"/>
    </source>
</evidence>
<dbReference type="Proteomes" id="UP001165080">
    <property type="component" value="Unassembled WGS sequence"/>
</dbReference>
<name>A0A9W6BDJ8_9CHLO</name>
<accession>A0A9W6BDJ8</accession>
<organism evidence="2 3">
    <name type="scientific">Pleodorina starrii</name>
    <dbReference type="NCBI Taxonomy" id="330485"/>
    <lineage>
        <taxon>Eukaryota</taxon>
        <taxon>Viridiplantae</taxon>
        <taxon>Chlorophyta</taxon>
        <taxon>core chlorophytes</taxon>
        <taxon>Chlorophyceae</taxon>
        <taxon>CS clade</taxon>
        <taxon>Chlamydomonadales</taxon>
        <taxon>Volvocaceae</taxon>
        <taxon>Pleodorina</taxon>
    </lineage>
</organism>
<gene>
    <name evidence="2" type="primary">PLESTB000789</name>
    <name evidence="2" type="ORF">PLESTB_000336100</name>
</gene>
<proteinExistence type="predicted"/>
<dbReference type="AlphaFoldDB" id="A0A9W6BDJ8"/>
<dbReference type="EMBL" id="BRXU01000003">
    <property type="protein sequence ID" value="GLC50043.1"/>
    <property type="molecule type" value="Genomic_DNA"/>
</dbReference>
<comment type="caution">
    <text evidence="2">The sequence shown here is derived from an EMBL/GenBank/DDBJ whole genome shotgun (WGS) entry which is preliminary data.</text>
</comment>
<evidence type="ECO:0000313" key="3">
    <source>
        <dbReference type="Proteomes" id="UP001165080"/>
    </source>
</evidence>
<evidence type="ECO:0000313" key="2">
    <source>
        <dbReference type="EMBL" id="GLC50043.1"/>
    </source>
</evidence>
<reference evidence="2 3" key="1">
    <citation type="journal article" date="2023" name="Commun. Biol.">
        <title>Reorganization of the ancestral sex-determining regions during the evolution of trioecy in Pleodorina starrii.</title>
        <authorList>
            <person name="Takahashi K."/>
            <person name="Suzuki S."/>
            <person name="Kawai-Toyooka H."/>
            <person name="Yamamoto K."/>
            <person name="Hamaji T."/>
            <person name="Ootsuki R."/>
            <person name="Yamaguchi H."/>
            <person name="Kawachi M."/>
            <person name="Higashiyama T."/>
            <person name="Nozaki H."/>
        </authorList>
    </citation>
    <scope>NUCLEOTIDE SEQUENCE [LARGE SCALE GENOMIC DNA]</scope>
    <source>
        <strain evidence="2 3">NIES-4479</strain>
    </source>
</reference>
<sequence length="173" mass="18752">MGRNSAPPWSACRAMRWRRCCVPLVAPTRGLHASRGRMPVYDILIIVPLWRWDRRAREKAPYRHRRTSFVGRWGGGDDPRDGPRGERSSAARTRDGRSISTAAAPAASTAMAVAAATGQLTVASGAETRRASRGRHAWSDATVRLRAPHRPRVRAAPVVPTPAATVAASPAYG</sequence>
<keyword evidence="3" id="KW-1185">Reference proteome</keyword>
<feature type="compositionally biased region" description="Basic and acidic residues" evidence="1">
    <location>
        <begin position="75"/>
        <end position="97"/>
    </location>
</feature>
<protein>
    <submittedName>
        <fullName evidence="2">Uncharacterized protein</fullName>
    </submittedName>
</protein>